<dbReference type="GO" id="GO:0005886">
    <property type="term" value="C:plasma membrane"/>
    <property type="evidence" value="ECO:0007669"/>
    <property type="project" value="UniProtKB-SubCell"/>
</dbReference>
<accession>A0ABD6BTR7</accession>
<feature type="transmembrane region" description="Helical" evidence="7">
    <location>
        <begin position="97"/>
        <end position="119"/>
    </location>
</feature>
<feature type="transmembrane region" description="Helical" evidence="7">
    <location>
        <begin position="186"/>
        <end position="210"/>
    </location>
</feature>
<feature type="domain" description="ABC transmembrane type-1" evidence="8">
    <location>
        <begin position="59"/>
        <end position="239"/>
    </location>
</feature>
<gene>
    <name evidence="9" type="ORF">ACFSAU_10925</name>
</gene>
<keyword evidence="2 7" id="KW-0813">Transport</keyword>
<dbReference type="RefSeq" id="WP_267646818.1">
    <property type="nucleotide sequence ID" value="NZ_JANHGR010000001.1"/>
</dbReference>
<dbReference type="AlphaFoldDB" id="A0ABD6BTR7"/>
<evidence type="ECO:0000256" key="5">
    <source>
        <dbReference type="ARBA" id="ARBA00022989"/>
    </source>
</evidence>
<dbReference type="PANTHER" id="PTHR30151:SF20">
    <property type="entry name" value="ABC TRANSPORTER PERMEASE PROTEIN HI_0355-RELATED"/>
    <property type="match status" value="1"/>
</dbReference>
<comment type="subcellular location">
    <subcellularLocation>
        <location evidence="1 7">Cell membrane</location>
        <topology evidence="1 7">Multi-pass membrane protein</topology>
    </subcellularLocation>
</comment>
<dbReference type="Gene3D" id="1.10.3720.10">
    <property type="entry name" value="MetI-like"/>
    <property type="match status" value="1"/>
</dbReference>
<evidence type="ECO:0000313" key="9">
    <source>
        <dbReference type="EMBL" id="MFD1568007.1"/>
    </source>
</evidence>
<evidence type="ECO:0000256" key="7">
    <source>
        <dbReference type="RuleBase" id="RU363032"/>
    </source>
</evidence>
<dbReference type="InterPro" id="IPR035906">
    <property type="entry name" value="MetI-like_sf"/>
</dbReference>
<reference evidence="9 10" key="1">
    <citation type="journal article" date="2019" name="Int. J. Syst. Evol. Microbiol.">
        <title>The Global Catalogue of Microorganisms (GCM) 10K type strain sequencing project: providing services to taxonomists for standard genome sequencing and annotation.</title>
        <authorList>
            <consortium name="The Broad Institute Genomics Platform"/>
            <consortium name="The Broad Institute Genome Sequencing Center for Infectious Disease"/>
            <person name="Wu L."/>
            <person name="Ma J."/>
        </authorList>
    </citation>
    <scope>NUCLEOTIDE SEQUENCE [LARGE SCALE GENOMIC DNA]</scope>
    <source>
        <strain evidence="9 10">CGMCC 1.12859</strain>
    </source>
</reference>
<feature type="transmembrane region" description="Helical" evidence="7">
    <location>
        <begin position="12"/>
        <end position="38"/>
    </location>
</feature>
<evidence type="ECO:0000256" key="6">
    <source>
        <dbReference type="ARBA" id="ARBA00023136"/>
    </source>
</evidence>
<feature type="transmembrane region" description="Helical" evidence="7">
    <location>
        <begin position="222"/>
        <end position="243"/>
    </location>
</feature>
<keyword evidence="10" id="KW-1185">Reference proteome</keyword>
<dbReference type="InterPro" id="IPR000515">
    <property type="entry name" value="MetI-like"/>
</dbReference>
<protein>
    <submittedName>
        <fullName evidence="9">ABC transporter permease</fullName>
    </submittedName>
</protein>
<keyword evidence="3" id="KW-1003">Cell membrane</keyword>
<dbReference type="Pfam" id="PF00528">
    <property type="entry name" value="BPD_transp_1"/>
    <property type="match status" value="1"/>
</dbReference>
<evidence type="ECO:0000256" key="3">
    <source>
        <dbReference type="ARBA" id="ARBA00022475"/>
    </source>
</evidence>
<keyword evidence="4 7" id="KW-0812">Transmembrane</keyword>
<evidence type="ECO:0000256" key="1">
    <source>
        <dbReference type="ARBA" id="ARBA00004651"/>
    </source>
</evidence>
<dbReference type="Proteomes" id="UP001597139">
    <property type="component" value="Unassembled WGS sequence"/>
</dbReference>
<dbReference type="PROSITE" id="PS50928">
    <property type="entry name" value="ABC_TM1"/>
    <property type="match status" value="1"/>
</dbReference>
<evidence type="ECO:0000259" key="8">
    <source>
        <dbReference type="PROSITE" id="PS50928"/>
    </source>
</evidence>
<keyword evidence="5 7" id="KW-1133">Transmembrane helix</keyword>
<evidence type="ECO:0000256" key="4">
    <source>
        <dbReference type="ARBA" id="ARBA00022692"/>
    </source>
</evidence>
<dbReference type="CDD" id="cd06261">
    <property type="entry name" value="TM_PBP2"/>
    <property type="match status" value="1"/>
</dbReference>
<dbReference type="SUPFAM" id="SSF161098">
    <property type="entry name" value="MetI-like"/>
    <property type="match status" value="1"/>
</dbReference>
<dbReference type="PANTHER" id="PTHR30151">
    <property type="entry name" value="ALKANE SULFONATE ABC TRANSPORTER-RELATED, MEMBRANE SUBUNIT"/>
    <property type="match status" value="1"/>
</dbReference>
<evidence type="ECO:0000313" key="10">
    <source>
        <dbReference type="Proteomes" id="UP001597139"/>
    </source>
</evidence>
<proteinExistence type="inferred from homology"/>
<feature type="transmembrane region" description="Helical" evidence="7">
    <location>
        <begin position="58"/>
        <end position="85"/>
    </location>
</feature>
<evidence type="ECO:0000256" key="2">
    <source>
        <dbReference type="ARBA" id="ARBA00022448"/>
    </source>
</evidence>
<name>A0ABD6BTR7_9EURY</name>
<comment type="caution">
    <text evidence="9">The sequence shown here is derived from an EMBL/GenBank/DDBJ whole genome shotgun (WGS) entry which is preliminary data.</text>
</comment>
<comment type="similarity">
    <text evidence="7">Belongs to the binding-protein-dependent transport system permease family.</text>
</comment>
<organism evidence="9 10">
    <name type="scientific">Halolamina litorea</name>
    <dbReference type="NCBI Taxonomy" id="1515593"/>
    <lineage>
        <taxon>Archaea</taxon>
        <taxon>Methanobacteriati</taxon>
        <taxon>Methanobacteriota</taxon>
        <taxon>Stenosarchaea group</taxon>
        <taxon>Halobacteria</taxon>
        <taxon>Halobacteriales</taxon>
        <taxon>Haloferacaceae</taxon>
    </lineage>
</organism>
<feature type="transmembrane region" description="Helical" evidence="7">
    <location>
        <begin position="125"/>
        <end position="144"/>
    </location>
</feature>
<dbReference type="EMBL" id="JBHUCZ010000009">
    <property type="protein sequence ID" value="MFD1568007.1"/>
    <property type="molecule type" value="Genomic_DNA"/>
</dbReference>
<keyword evidence="6 7" id="KW-0472">Membrane</keyword>
<sequence length="251" mass="26277">MTVGDRVPEWSYPVVALAGAVVLWGLFVSLLDIPPYLLPHPISVVQRLVGNPSLYVDAAVATTIKVFAGGAVGTALGLLIGAAVGEVPALWRAISPYLVVARVLPVVSLAPLFLIYFGVGFGTGVAFVALMALFPMAISTAAGFRRTPESALDLARSVDASRLRTLFAVRLPYAAPDVVAGLRQSVTLAVVGAVLAEWFVADSGLGYLILVASENVRPDVMLASLSLVFVVGFSLYGAVGVLGTRVRRRMA</sequence>